<dbReference type="Pfam" id="PF24517">
    <property type="entry name" value="CBM96"/>
    <property type="match status" value="1"/>
</dbReference>
<dbReference type="InterPro" id="IPR055372">
    <property type="entry name" value="CBM96"/>
</dbReference>
<accession>A0A4S1E2A8</accession>
<dbReference type="NCBIfam" id="NF033679">
    <property type="entry name" value="DNRLRE_dom"/>
    <property type="match status" value="1"/>
</dbReference>
<reference evidence="6 7" key="1">
    <citation type="submission" date="2019-04" db="EMBL/GenBank/DDBJ databases">
        <authorList>
            <person name="Liu A."/>
        </authorList>
    </citation>
    <scope>NUCLEOTIDE SEQUENCE [LARGE SCALE GENOMIC DNA]</scope>
    <source>
        <strain evidence="6 7">RZ03</strain>
    </source>
</reference>
<dbReference type="OrthoDB" id="1119774at2"/>
<name>A0A4S1E2A8_9FLAO</name>
<feature type="domain" description="Carbohydrate-binding module family 96" evidence="5">
    <location>
        <begin position="26"/>
        <end position="198"/>
    </location>
</feature>
<evidence type="ECO:0000256" key="1">
    <source>
        <dbReference type="ARBA" id="ARBA00004613"/>
    </source>
</evidence>
<comment type="subcellular location">
    <subcellularLocation>
        <location evidence="1">Secreted</location>
    </subcellularLocation>
</comment>
<feature type="chain" id="PRO_5021023633" evidence="4">
    <location>
        <begin position="21"/>
        <end position="199"/>
    </location>
</feature>
<dbReference type="Proteomes" id="UP000307602">
    <property type="component" value="Unassembled WGS sequence"/>
</dbReference>
<dbReference type="RefSeq" id="WP_135874634.1">
    <property type="nucleotide sequence ID" value="NZ_SRSO01000001.1"/>
</dbReference>
<keyword evidence="7" id="KW-1185">Reference proteome</keyword>
<proteinExistence type="predicted"/>
<sequence>MKLKWLLFTSLFCVSTFTEAQDNFKILVSEDTYVQGGDTSTDTMGETYKKQLRISNSNAKSKYARITYLKFLLPKKLRSIGHVVLHIPVKVFNKTDDLEKTFKLDVYTVQSDDWSESTLTWDTKPEVDKKVGSINLKKTEGKQSEWQAIVLNTYEIFKMHSRKDSTITLALLNTDFNKTSAICPSKEQSKKSAAYLVIK</sequence>
<evidence type="ECO:0000256" key="2">
    <source>
        <dbReference type="ARBA" id="ARBA00022525"/>
    </source>
</evidence>
<dbReference type="EMBL" id="SRSO01000001">
    <property type="protein sequence ID" value="TGV04766.1"/>
    <property type="molecule type" value="Genomic_DNA"/>
</dbReference>
<comment type="caution">
    <text evidence="6">The sequence shown here is derived from an EMBL/GenBank/DDBJ whole genome shotgun (WGS) entry which is preliminary data.</text>
</comment>
<organism evidence="6 7">
    <name type="scientific">Flavivirga rizhaonensis</name>
    <dbReference type="NCBI Taxonomy" id="2559571"/>
    <lineage>
        <taxon>Bacteria</taxon>
        <taxon>Pseudomonadati</taxon>
        <taxon>Bacteroidota</taxon>
        <taxon>Flavobacteriia</taxon>
        <taxon>Flavobacteriales</taxon>
        <taxon>Flavobacteriaceae</taxon>
        <taxon>Flavivirga</taxon>
    </lineage>
</organism>
<protein>
    <submittedName>
        <fullName evidence="6">DNRLRE domain-containing protein</fullName>
    </submittedName>
</protein>
<dbReference type="GO" id="GO:0005576">
    <property type="term" value="C:extracellular region"/>
    <property type="evidence" value="ECO:0007669"/>
    <property type="project" value="UniProtKB-SubCell"/>
</dbReference>
<keyword evidence="3 4" id="KW-0732">Signal</keyword>
<evidence type="ECO:0000259" key="5">
    <source>
        <dbReference type="Pfam" id="PF24517"/>
    </source>
</evidence>
<feature type="signal peptide" evidence="4">
    <location>
        <begin position="1"/>
        <end position="20"/>
    </location>
</feature>
<gene>
    <name evidence="6" type="ORF">EM932_01180</name>
</gene>
<dbReference type="AlphaFoldDB" id="A0A4S1E2A8"/>
<evidence type="ECO:0000256" key="3">
    <source>
        <dbReference type="ARBA" id="ARBA00022729"/>
    </source>
</evidence>
<keyword evidence="2" id="KW-0964">Secreted</keyword>
<evidence type="ECO:0000313" key="6">
    <source>
        <dbReference type="EMBL" id="TGV04766.1"/>
    </source>
</evidence>
<evidence type="ECO:0000256" key="4">
    <source>
        <dbReference type="SAM" id="SignalP"/>
    </source>
</evidence>
<evidence type="ECO:0000313" key="7">
    <source>
        <dbReference type="Proteomes" id="UP000307602"/>
    </source>
</evidence>